<feature type="transmembrane region" description="Helical" evidence="9">
    <location>
        <begin position="46"/>
        <end position="63"/>
    </location>
</feature>
<keyword evidence="7 9" id="KW-1133">Transmembrane helix</keyword>
<evidence type="ECO:0000313" key="11">
    <source>
        <dbReference type="Proteomes" id="UP000233551"/>
    </source>
</evidence>
<evidence type="ECO:0000313" key="10">
    <source>
        <dbReference type="EMBL" id="PKI56334.1"/>
    </source>
</evidence>
<dbReference type="STRING" id="22663.A0A2I0JJ92"/>
<keyword evidence="4 9" id="KW-0812">Transmembrane</keyword>
<protein>
    <submittedName>
        <fullName evidence="10">Uncharacterized protein</fullName>
    </submittedName>
</protein>
<dbReference type="GO" id="GO:0016020">
    <property type="term" value="C:membrane"/>
    <property type="evidence" value="ECO:0007669"/>
    <property type="project" value="UniProtKB-SubCell"/>
</dbReference>
<reference evidence="10 11" key="1">
    <citation type="submission" date="2017-11" db="EMBL/GenBank/DDBJ databases">
        <title>De-novo sequencing of pomegranate (Punica granatum L.) genome.</title>
        <authorList>
            <person name="Akparov Z."/>
            <person name="Amiraslanov A."/>
            <person name="Hajiyeva S."/>
            <person name="Abbasov M."/>
            <person name="Kaur K."/>
            <person name="Hamwieh A."/>
            <person name="Solovyev V."/>
            <person name="Salamov A."/>
            <person name="Braich B."/>
            <person name="Kosarev P."/>
            <person name="Mahmoud A."/>
            <person name="Hajiyev E."/>
            <person name="Babayeva S."/>
            <person name="Izzatullayeva V."/>
            <person name="Mammadov A."/>
            <person name="Mammadov A."/>
            <person name="Sharifova S."/>
            <person name="Ojaghi J."/>
            <person name="Eynullazada K."/>
            <person name="Bayramov B."/>
            <person name="Abdulazimova A."/>
            <person name="Shahmuradov I."/>
        </authorList>
    </citation>
    <scope>NUCLEOTIDE SEQUENCE [LARGE SCALE GENOMIC DNA]</scope>
    <source>
        <strain evidence="11">cv. AG2017</strain>
        <tissue evidence="10">Leaf</tissue>
    </source>
</reference>
<sequence>MADHSPGHSRYPSIHFNVRNGEEDSPIEEVRLTMSTTLPALTFRKWVLGLASCILLSLVNQFFNYRQNPLSITSVSVPIIAPPLGKPMAATLPSKPIKVPLMGWSFLMNPGPFNLKEHVLITIFANAGANGVYALHVLASVKAYYHWRQSLNSSTDKATVFCNLKAQETDVPLKVDTYPIVLFFLSRSPAKSAST</sequence>
<dbReference type="Proteomes" id="UP000233551">
    <property type="component" value="Unassembled WGS sequence"/>
</dbReference>
<keyword evidence="6" id="KW-0653">Protein transport</keyword>
<dbReference type="AlphaFoldDB" id="A0A2I0JJ92"/>
<proteinExistence type="inferred from homology"/>
<evidence type="ECO:0000256" key="7">
    <source>
        <dbReference type="ARBA" id="ARBA00022989"/>
    </source>
</evidence>
<organism evidence="10 11">
    <name type="scientific">Punica granatum</name>
    <name type="common">Pomegranate</name>
    <dbReference type="NCBI Taxonomy" id="22663"/>
    <lineage>
        <taxon>Eukaryota</taxon>
        <taxon>Viridiplantae</taxon>
        <taxon>Streptophyta</taxon>
        <taxon>Embryophyta</taxon>
        <taxon>Tracheophyta</taxon>
        <taxon>Spermatophyta</taxon>
        <taxon>Magnoliopsida</taxon>
        <taxon>eudicotyledons</taxon>
        <taxon>Gunneridae</taxon>
        <taxon>Pentapetalae</taxon>
        <taxon>rosids</taxon>
        <taxon>malvids</taxon>
        <taxon>Myrtales</taxon>
        <taxon>Lythraceae</taxon>
        <taxon>Punica</taxon>
    </lineage>
</organism>
<dbReference type="GO" id="GO:0035673">
    <property type="term" value="F:oligopeptide transmembrane transporter activity"/>
    <property type="evidence" value="ECO:0007669"/>
    <property type="project" value="InterPro"/>
</dbReference>
<evidence type="ECO:0000256" key="5">
    <source>
        <dbReference type="ARBA" id="ARBA00022856"/>
    </source>
</evidence>
<comment type="similarity">
    <text evidence="2">Belongs to the oligopeptide OPT transporter (TC 2.A.67.1) family.</text>
</comment>
<comment type="caution">
    <text evidence="10">The sequence shown here is derived from an EMBL/GenBank/DDBJ whole genome shotgun (WGS) entry which is preliminary data.</text>
</comment>
<evidence type="ECO:0000256" key="3">
    <source>
        <dbReference type="ARBA" id="ARBA00022448"/>
    </source>
</evidence>
<comment type="subcellular location">
    <subcellularLocation>
        <location evidence="1">Membrane</location>
        <topology evidence="1">Multi-pass membrane protein</topology>
    </subcellularLocation>
</comment>
<dbReference type="InterPro" id="IPR004813">
    <property type="entry name" value="OPT"/>
</dbReference>
<keyword evidence="3" id="KW-0813">Transport</keyword>
<keyword evidence="11" id="KW-1185">Reference proteome</keyword>
<evidence type="ECO:0000256" key="4">
    <source>
        <dbReference type="ARBA" id="ARBA00022692"/>
    </source>
</evidence>
<keyword evidence="8 9" id="KW-0472">Membrane</keyword>
<accession>A0A2I0JJ92</accession>
<name>A0A2I0JJ92_PUNGR</name>
<dbReference type="InterPro" id="IPR004648">
    <property type="entry name" value="Oligpept_transpt"/>
</dbReference>
<evidence type="ECO:0000256" key="1">
    <source>
        <dbReference type="ARBA" id="ARBA00004141"/>
    </source>
</evidence>
<dbReference type="Pfam" id="PF03169">
    <property type="entry name" value="OPT"/>
    <property type="match status" value="1"/>
</dbReference>
<dbReference type="PANTHER" id="PTHR22601">
    <property type="entry name" value="ISP4 LIKE PROTEIN"/>
    <property type="match status" value="1"/>
</dbReference>
<keyword evidence="5" id="KW-0571">Peptide transport</keyword>
<evidence type="ECO:0000256" key="2">
    <source>
        <dbReference type="ARBA" id="ARBA00005484"/>
    </source>
</evidence>
<evidence type="ECO:0000256" key="8">
    <source>
        <dbReference type="ARBA" id="ARBA00023136"/>
    </source>
</evidence>
<gene>
    <name evidence="10" type="ORF">CRG98_023353</name>
</gene>
<dbReference type="GO" id="GO:0015031">
    <property type="term" value="P:protein transport"/>
    <property type="evidence" value="ECO:0007669"/>
    <property type="project" value="UniProtKB-KW"/>
</dbReference>
<dbReference type="EMBL" id="PGOL01001608">
    <property type="protein sequence ID" value="PKI56334.1"/>
    <property type="molecule type" value="Genomic_DNA"/>
</dbReference>
<evidence type="ECO:0000256" key="6">
    <source>
        <dbReference type="ARBA" id="ARBA00022927"/>
    </source>
</evidence>
<evidence type="ECO:0000256" key="9">
    <source>
        <dbReference type="SAM" id="Phobius"/>
    </source>
</evidence>